<evidence type="ECO:0000256" key="1">
    <source>
        <dbReference type="SAM" id="MobiDB-lite"/>
    </source>
</evidence>
<proteinExistence type="predicted"/>
<name>A0A645E7L5_9ZZZZ</name>
<dbReference type="EMBL" id="VSSQ01043525">
    <property type="protein sequence ID" value="MPM97218.1"/>
    <property type="molecule type" value="Genomic_DNA"/>
</dbReference>
<accession>A0A645E7L5</accession>
<protein>
    <submittedName>
        <fullName evidence="2">Uncharacterized protein</fullName>
    </submittedName>
</protein>
<sequence>MLFTAETKQTKIKGAVPGETGKEDPDGKADTSKMSYEELAAYMEQNPDANI</sequence>
<dbReference type="AlphaFoldDB" id="A0A645E7L5"/>
<organism evidence="2">
    <name type="scientific">bioreactor metagenome</name>
    <dbReference type="NCBI Taxonomy" id="1076179"/>
    <lineage>
        <taxon>unclassified sequences</taxon>
        <taxon>metagenomes</taxon>
        <taxon>ecological metagenomes</taxon>
    </lineage>
</organism>
<feature type="region of interest" description="Disordered" evidence="1">
    <location>
        <begin position="1"/>
        <end position="32"/>
    </location>
</feature>
<feature type="compositionally biased region" description="Basic and acidic residues" evidence="1">
    <location>
        <begin position="20"/>
        <end position="31"/>
    </location>
</feature>
<comment type="caution">
    <text evidence="2">The sequence shown here is derived from an EMBL/GenBank/DDBJ whole genome shotgun (WGS) entry which is preliminary data.</text>
</comment>
<evidence type="ECO:0000313" key="2">
    <source>
        <dbReference type="EMBL" id="MPM97218.1"/>
    </source>
</evidence>
<reference evidence="2" key="1">
    <citation type="submission" date="2019-08" db="EMBL/GenBank/DDBJ databases">
        <authorList>
            <person name="Kucharzyk K."/>
            <person name="Murdoch R.W."/>
            <person name="Higgins S."/>
            <person name="Loffler F."/>
        </authorList>
    </citation>
    <scope>NUCLEOTIDE SEQUENCE</scope>
</reference>
<gene>
    <name evidence="2" type="ORF">SDC9_144391</name>
</gene>